<accession>A0A978W285</accession>
<feature type="compositionally biased region" description="Polar residues" evidence="1">
    <location>
        <begin position="9"/>
        <end position="31"/>
    </location>
</feature>
<dbReference type="Proteomes" id="UP000813462">
    <property type="component" value="Unassembled WGS sequence"/>
</dbReference>
<dbReference type="EMBL" id="JAEACU010000001">
    <property type="protein sequence ID" value="KAH7546069.1"/>
    <property type="molecule type" value="Genomic_DNA"/>
</dbReference>
<feature type="region of interest" description="Disordered" evidence="1">
    <location>
        <begin position="1"/>
        <end position="31"/>
    </location>
</feature>
<name>A0A978W285_ZIZJJ</name>
<evidence type="ECO:0000256" key="1">
    <source>
        <dbReference type="SAM" id="MobiDB-lite"/>
    </source>
</evidence>
<gene>
    <name evidence="2" type="ORF">FEM48_Zijuj01G0161400</name>
</gene>
<protein>
    <submittedName>
        <fullName evidence="2">Uncharacterized protein</fullName>
    </submittedName>
</protein>
<organism evidence="2 3">
    <name type="scientific">Ziziphus jujuba var. spinosa</name>
    <dbReference type="NCBI Taxonomy" id="714518"/>
    <lineage>
        <taxon>Eukaryota</taxon>
        <taxon>Viridiplantae</taxon>
        <taxon>Streptophyta</taxon>
        <taxon>Embryophyta</taxon>
        <taxon>Tracheophyta</taxon>
        <taxon>Spermatophyta</taxon>
        <taxon>Magnoliopsida</taxon>
        <taxon>eudicotyledons</taxon>
        <taxon>Gunneridae</taxon>
        <taxon>Pentapetalae</taxon>
        <taxon>rosids</taxon>
        <taxon>fabids</taxon>
        <taxon>Rosales</taxon>
        <taxon>Rhamnaceae</taxon>
        <taxon>Paliureae</taxon>
        <taxon>Ziziphus</taxon>
    </lineage>
</organism>
<proteinExistence type="predicted"/>
<evidence type="ECO:0000313" key="3">
    <source>
        <dbReference type="Proteomes" id="UP000813462"/>
    </source>
</evidence>
<reference evidence="2" key="1">
    <citation type="journal article" date="2021" name="Front. Plant Sci.">
        <title>Chromosome-Scale Genome Assembly for Chinese Sour Jujube and Insights Into Its Genome Evolution and Domestication Signature.</title>
        <authorList>
            <person name="Shen L.-Y."/>
            <person name="Luo H."/>
            <person name="Wang X.-L."/>
            <person name="Wang X.-M."/>
            <person name="Qiu X.-J."/>
            <person name="Liu H."/>
            <person name="Zhou S.-S."/>
            <person name="Jia K.-H."/>
            <person name="Nie S."/>
            <person name="Bao Y.-T."/>
            <person name="Zhang R.-G."/>
            <person name="Yun Q.-Z."/>
            <person name="Chai Y.-H."/>
            <person name="Lu J.-Y."/>
            <person name="Li Y."/>
            <person name="Zhao S.-W."/>
            <person name="Mao J.-F."/>
            <person name="Jia S.-G."/>
            <person name="Mao Y.-M."/>
        </authorList>
    </citation>
    <scope>NUCLEOTIDE SEQUENCE</scope>
    <source>
        <strain evidence="2">AT0</strain>
        <tissue evidence="2">Leaf</tissue>
    </source>
</reference>
<evidence type="ECO:0000313" key="2">
    <source>
        <dbReference type="EMBL" id="KAH7546069.1"/>
    </source>
</evidence>
<sequence length="98" mass="11063">MEAGRLQDGASQSEEVDNRNNNQHWSSRQLTPTVKGVRYTVKVKPSDNEDKAVLKTTAQKIPHNFEAILEDANYFPMDKSSTEEKFGQLEAGILLNQK</sequence>
<comment type="caution">
    <text evidence="2">The sequence shown here is derived from an EMBL/GenBank/DDBJ whole genome shotgun (WGS) entry which is preliminary data.</text>
</comment>
<dbReference type="AlphaFoldDB" id="A0A978W285"/>